<dbReference type="GO" id="GO:0005737">
    <property type="term" value="C:cytoplasm"/>
    <property type="evidence" value="ECO:0007669"/>
    <property type="project" value="TreeGrafter"/>
</dbReference>
<evidence type="ECO:0000313" key="13">
    <source>
        <dbReference type="EMBL" id="NDV86363.1"/>
    </source>
</evidence>
<dbReference type="Gene3D" id="3.20.20.70">
    <property type="entry name" value="Aldolase class I"/>
    <property type="match status" value="1"/>
</dbReference>
<dbReference type="PANTHER" id="PTHR20857">
    <property type="entry name" value="THIAMINE-PHOSPHATE PYROPHOSPHORYLASE"/>
    <property type="match status" value="1"/>
</dbReference>
<dbReference type="GO" id="GO:0046872">
    <property type="term" value="F:metal ion binding"/>
    <property type="evidence" value="ECO:0007669"/>
    <property type="project" value="UniProtKB-KW"/>
</dbReference>
<keyword evidence="4" id="KW-0479">Metal-binding</keyword>
<comment type="similarity">
    <text evidence="10">Belongs to the thiamine-phosphate synthase family.</text>
</comment>
<comment type="caution">
    <text evidence="13">The sequence shown here is derived from an EMBL/GenBank/DDBJ whole genome shotgun (WGS) entry which is preliminary data.</text>
</comment>
<comment type="pathway">
    <text evidence="2 11">Cofactor biosynthesis; thiamine diphosphate biosynthesis; thiamine phosphate from 4-amino-2-methyl-5-diphosphomethylpyrimidine and 4-methyl-5-(2-phosphoethyl)-thiazole: step 1/1.</text>
</comment>
<protein>
    <recommendedName>
        <fullName evidence="10">Thiamine-phosphate synthase</fullName>
        <ecNumber evidence="10">2.5.1.3</ecNumber>
    </recommendedName>
    <alternativeName>
        <fullName evidence="10">Thiamine-phosphate pyrophosphorylase</fullName>
    </alternativeName>
</protein>
<dbReference type="NCBIfam" id="NF000734">
    <property type="entry name" value="PRK00043.1-5"/>
    <property type="match status" value="1"/>
</dbReference>
<evidence type="ECO:0000256" key="2">
    <source>
        <dbReference type="ARBA" id="ARBA00005165"/>
    </source>
</evidence>
<feature type="domain" description="Thiamine phosphate synthase/TenI" evidence="12">
    <location>
        <begin position="13"/>
        <end position="180"/>
    </location>
</feature>
<evidence type="ECO:0000313" key="14">
    <source>
        <dbReference type="Proteomes" id="UP000476332"/>
    </source>
</evidence>
<evidence type="ECO:0000256" key="9">
    <source>
        <dbReference type="ARBA" id="ARBA00047883"/>
    </source>
</evidence>
<keyword evidence="14" id="KW-1185">Reference proteome</keyword>
<evidence type="ECO:0000256" key="3">
    <source>
        <dbReference type="ARBA" id="ARBA00022679"/>
    </source>
</evidence>
<dbReference type="Proteomes" id="UP000476332">
    <property type="component" value="Unassembled WGS sequence"/>
</dbReference>
<accession>A0A6L9MEQ5</accession>
<comment type="catalytic activity">
    <reaction evidence="7 10">
        <text>4-methyl-5-(2-phosphooxyethyl)-thiazole + 4-amino-2-methyl-5-(diphosphooxymethyl)pyrimidine + H(+) = thiamine phosphate + diphosphate</text>
        <dbReference type="Rhea" id="RHEA:22328"/>
        <dbReference type="ChEBI" id="CHEBI:15378"/>
        <dbReference type="ChEBI" id="CHEBI:33019"/>
        <dbReference type="ChEBI" id="CHEBI:37575"/>
        <dbReference type="ChEBI" id="CHEBI:57841"/>
        <dbReference type="ChEBI" id="CHEBI:58296"/>
        <dbReference type="EC" id="2.5.1.3"/>
    </reaction>
</comment>
<name>A0A6L9MEQ5_9HYPH</name>
<dbReference type="GO" id="GO:0004789">
    <property type="term" value="F:thiamine-phosphate diphosphorylase activity"/>
    <property type="evidence" value="ECO:0007669"/>
    <property type="project" value="UniProtKB-EC"/>
</dbReference>
<comment type="catalytic activity">
    <reaction evidence="9 10">
        <text>2-[(2R,5Z)-2-carboxy-4-methylthiazol-5(2H)-ylidene]ethyl phosphate + 4-amino-2-methyl-5-(diphosphooxymethyl)pyrimidine + 2 H(+) = thiamine phosphate + CO2 + diphosphate</text>
        <dbReference type="Rhea" id="RHEA:47844"/>
        <dbReference type="ChEBI" id="CHEBI:15378"/>
        <dbReference type="ChEBI" id="CHEBI:16526"/>
        <dbReference type="ChEBI" id="CHEBI:33019"/>
        <dbReference type="ChEBI" id="CHEBI:37575"/>
        <dbReference type="ChEBI" id="CHEBI:57841"/>
        <dbReference type="ChEBI" id="CHEBI:62899"/>
        <dbReference type="EC" id="2.5.1.3"/>
    </reaction>
</comment>
<dbReference type="PANTHER" id="PTHR20857:SF15">
    <property type="entry name" value="THIAMINE-PHOSPHATE SYNTHASE"/>
    <property type="match status" value="1"/>
</dbReference>
<keyword evidence="5" id="KW-0460">Magnesium</keyword>
<evidence type="ECO:0000256" key="1">
    <source>
        <dbReference type="ARBA" id="ARBA00001946"/>
    </source>
</evidence>
<sequence length="202" mass="22257">MTRLDPFYLIVDDAEMAELLVPVGVKLLQLRAKDMEPDRLRDAVRRTRAVCAAYGCTLVVNDHWQLAIEEQCDFVHLGQEDLADADLAAIRAAGLRLGISTHDRAELGIALAAKPDYVALGPIWETKLKAMKWAPQTPARLTRWRELVGDLPLVAIGGITAENLPDIFAAGADCAAVVTDVTRHADPEARTRQWLDATAPWR</sequence>
<evidence type="ECO:0000256" key="10">
    <source>
        <dbReference type="RuleBase" id="RU003826"/>
    </source>
</evidence>
<evidence type="ECO:0000256" key="5">
    <source>
        <dbReference type="ARBA" id="ARBA00022842"/>
    </source>
</evidence>
<dbReference type="EMBL" id="JAAAMJ010000003">
    <property type="protein sequence ID" value="NDV86363.1"/>
    <property type="molecule type" value="Genomic_DNA"/>
</dbReference>
<keyword evidence="3 10" id="KW-0808">Transferase</keyword>
<dbReference type="GO" id="GO:0009229">
    <property type="term" value="P:thiamine diphosphate biosynthetic process"/>
    <property type="evidence" value="ECO:0007669"/>
    <property type="project" value="UniProtKB-UniPathway"/>
</dbReference>
<dbReference type="CDD" id="cd00564">
    <property type="entry name" value="TMP_TenI"/>
    <property type="match status" value="1"/>
</dbReference>
<proteinExistence type="inferred from homology"/>
<evidence type="ECO:0000259" key="12">
    <source>
        <dbReference type="Pfam" id="PF02581"/>
    </source>
</evidence>
<dbReference type="InterPro" id="IPR034291">
    <property type="entry name" value="TMP_synthase"/>
</dbReference>
<evidence type="ECO:0000256" key="8">
    <source>
        <dbReference type="ARBA" id="ARBA00047851"/>
    </source>
</evidence>
<organism evidence="13 14">
    <name type="scientific">Aurantimonas aggregata</name>
    <dbReference type="NCBI Taxonomy" id="2047720"/>
    <lineage>
        <taxon>Bacteria</taxon>
        <taxon>Pseudomonadati</taxon>
        <taxon>Pseudomonadota</taxon>
        <taxon>Alphaproteobacteria</taxon>
        <taxon>Hyphomicrobiales</taxon>
        <taxon>Aurantimonadaceae</taxon>
        <taxon>Aurantimonas</taxon>
    </lineage>
</organism>
<evidence type="ECO:0000256" key="7">
    <source>
        <dbReference type="ARBA" id="ARBA00047334"/>
    </source>
</evidence>
<gene>
    <name evidence="13" type="ORF">GTW51_06580</name>
</gene>
<dbReference type="InterPro" id="IPR013785">
    <property type="entry name" value="Aldolase_TIM"/>
</dbReference>
<dbReference type="RefSeq" id="WP_163043110.1">
    <property type="nucleotide sequence ID" value="NZ_JAAAMJ010000003.1"/>
</dbReference>
<dbReference type="InterPro" id="IPR036206">
    <property type="entry name" value="ThiamineP_synth_sf"/>
</dbReference>
<keyword evidence="6 10" id="KW-0784">Thiamine biosynthesis</keyword>
<evidence type="ECO:0000256" key="6">
    <source>
        <dbReference type="ARBA" id="ARBA00022977"/>
    </source>
</evidence>
<evidence type="ECO:0000256" key="4">
    <source>
        <dbReference type="ARBA" id="ARBA00022723"/>
    </source>
</evidence>
<comment type="catalytic activity">
    <reaction evidence="8 10">
        <text>2-(2-carboxy-4-methylthiazol-5-yl)ethyl phosphate + 4-amino-2-methyl-5-(diphosphooxymethyl)pyrimidine + 2 H(+) = thiamine phosphate + CO2 + diphosphate</text>
        <dbReference type="Rhea" id="RHEA:47848"/>
        <dbReference type="ChEBI" id="CHEBI:15378"/>
        <dbReference type="ChEBI" id="CHEBI:16526"/>
        <dbReference type="ChEBI" id="CHEBI:33019"/>
        <dbReference type="ChEBI" id="CHEBI:37575"/>
        <dbReference type="ChEBI" id="CHEBI:57841"/>
        <dbReference type="ChEBI" id="CHEBI:62890"/>
        <dbReference type="EC" id="2.5.1.3"/>
    </reaction>
</comment>
<dbReference type="SUPFAM" id="SSF51391">
    <property type="entry name" value="Thiamin phosphate synthase"/>
    <property type="match status" value="1"/>
</dbReference>
<dbReference type="InterPro" id="IPR022998">
    <property type="entry name" value="ThiamineP_synth_TenI"/>
</dbReference>
<dbReference type="EC" id="2.5.1.3" evidence="10"/>
<dbReference type="UniPathway" id="UPA00060">
    <property type="reaction ID" value="UER00141"/>
</dbReference>
<dbReference type="GO" id="GO:0009228">
    <property type="term" value="P:thiamine biosynthetic process"/>
    <property type="evidence" value="ECO:0007669"/>
    <property type="project" value="UniProtKB-KW"/>
</dbReference>
<dbReference type="AlphaFoldDB" id="A0A6L9MEQ5"/>
<dbReference type="Pfam" id="PF02581">
    <property type="entry name" value="TMP-TENI"/>
    <property type="match status" value="1"/>
</dbReference>
<reference evidence="13 14" key="1">
    <citation type="submission" date="2020-01" db="EMBL/GenBank/DDBJ databases">
        <title>Genomes of bacteria type strains.</title>
        <authorList>
            <person name="Chen J."/>
            <person name="Zhu S."/>
            <person name="Chen J."/>
        </authorList>
    </citation>
    <scope>NUCLEOTIDE SEQUENCE [LARGE SCALE GENOMIC DNA]</scope>
    <source>
        <strain evidence="13 14">KCTC 52919</strain>
    </source>
</reference>
<evidence type="ECO:0000256" key="11">
    <source>
        <dbReference type="RuleBase" id="RU004253"/>
    </source>
</evidence>
<dbReference type="NCBIfam" id="TIGR00693">
    <property type="entry name" value="thiE"/>
    <property type="match status" value="1"/>
</dbReference>
<comment type="cofactor">
    <cofactor evidence="1">
        <name>Mg(2+)</name>
        <dbReference type="ChEBI" id="CHEBI:18420"/>
    </cofactor>
</comment>